<proteinExistence type="predicted"/>
<dbReference type="NCBIfam" id="NF006047">
    <property type="entry name" value="PRK08193.1"/>
    <property type="match status" value="1"/>
</dbReference>
<feature type="domain" description="Class II aldolase/adducin N-terminal" evidence="2">
    <location>
        <begin position="7"/>
        <end position="195"/>
    </location>
</feature>
<dbReference type="RefSeq" id="WP_320502872.1">
    <property type="nucleotide sequence ID" value="NZ_JAXCLX010000004.1"/>
</dbReference>
<dbReference type="InterPro" id="IPR050197">
    <property type="entry name" value="Aldolase_class_II_sugar_metab"/>
</dbReference>
<dbReference type="Proteomes" id="UP001271769">
    <property type="component" value="Unassembled WGS sequence"/>
</dbReference>
<reference evidence="3 4" key="1">
    <citation type="journal article" date="2013" name="Antonie Van Leeuwenhoek">
        <title>Dongia rigui sp. nov., isolated from freshwater of a large wetland in Korea.</title>
        <authorList>
            <person name="Baik K.S."/>
            <person name="Hwang Y.M."/>
            <person name="Choi J.S."/>
            <person name="Kwon J."/>
            <person name="Seong C.N."/>
        </authorList>
    </citation>
    <scope>NUCLEOTIDE SEQUENCE [LARGE SCALE GENOMIC DNA]</scope>
    <source>
        <strain evidence="3 4">04SU4-P</strain>
    </source>
</reference>
<dbReference type="SMART" id="SM01007">
    <property type="entry name" value="Aldolase_II"/>
    <property type="match status" value="1"/>
</dbReference>
<name>A0ABU5E496_9PROT</name>
<evidence type="ECO:0000259" key="2">
    <source>
        <dbReference type="SMART" id="SM01007"/>
    </source>
</evidence>
<gene>
    <name evidence="3" type="ORF">SMD31_20870</name>
</gene>
<dbReference type="Pfam" id="PF00596">
    <property type="entry name" value="Aldolase_II"/>
    <property type="match status" value="1"/>
</dbReference>
<protein>
    <submittedName>
        <fullName evidence="3">L-ribulose-5-phosphate 4-epimerase</fullName>
    </submittedName>
</protein>
<evidence type="ECO:0000313" key="4">
    <source>
        <dbReference type="Proteomes" id="UP001271769"/>
    </source>
</evidence>
<evidence type="ECO:0000313" key="3">
    <source>
        <dbReference type="EMBL" id="MDY0874405.1"/>
    </source>
</evidence>
<dbReference type="SUPFAM" id="SSF53639">
    <property type="entry name" value="AraD/HMP-PK domain-like"/>
    <property type="match status" value="1"/>
</dbReference>
<comment type="caution">
    <text evidence="3">The sequence shown here is derived from an EMBL/GenBank/DDBJ whole genome shotgun (WGS) entry which is preliminary data.</text>
</comment>
<evidence type="ECO:0000256" key="1">
    <source>
        <dbReference type="ARBA" id="ARBA00022723"/>
    </source>
</evidence>
<sequence length="235" mass="25192">MLKALREQVLEANLDLVKGGLVLYTFGNVSGIDRDQGLVAIKPSGVPYDRMKADDIVLTDLDGKKVYGDMRPSSDLATHLLLYKSFSGIGGVVHSHSEYATIWAQAARAIPALGTTHADYFHGPVPVTRVLTDAEIEGDYVLNTGVVIVEAIGDKDPMSMPAALVAGHGPFCWGRDAADAVHNAVVLESVARMAVHTVALRPETRGISQSLLDQHYFRKHGAKATYGQASSDKAL</sequence>
<organism evidence="3 4">
    <name type="scientific">Dongia rigui</name>
    <dbReference type="NCBI Taxonomy" id="940149"/>
    <lineage>
        <taxon>Bacteria</taxon>
        <taxon>Pseudomonadati</taxon>
        <taxon>Pseudomonadota</taxon>
        <taxon>Alphaproteobacteria</taxon>
        <taxon>Rhodospirillales</taxon>
        <taxon>Dongiaceae</taxon>
        <taxon>Dongia</taxon>
    </lineage>
</organism>
<dbReference type="Gene3D" id="3.40.225.10">
    <property type="entry name" value="Class II aldolase/adducin N-terminal domain"/>
    <property type="match status" value="1"/>
</dbReference>
<dbReference type="PANTHER" id="PTHR22789:SF9">
    <property type="entry name" value="L-RIBULOSE-5-PHOSPHATE 4-EPIMERASE ULAF"/>
    <property type="match status" value="1"/>
</dbReference>
<keyword evidence="1" id="KW-0479">Metal-binding</keyword>
<accession>A0ABU5E496</accession>
<dbReference type="InterPro" id="IPR036409">
    <property type="entry name" value="Aldolase_II/adducin_N_sf"/>
</dbReference>
<dbReference type="InterPro" id="IPR001303">
    <property type="entry name" value="Aldolase_II/adducin_N"/>
</dbReference>
<dbReference type="PANTHER" id="PTHR22789">
    <property type="entry name" value="FUCULOSE PHOSPHATE ALDOLASE"/>
    <property type="match status" value="1"/>
</dbReference>
<dbReference type="EMBL" id="JAXCLX010000004">
    <property type="protein sequence ID" value="MDY0874405.1"/>
    <property type="molecule type" value="Genomic_DNA"/>
</dbReference>
<dbReference type="NCBIfam" id="NF009003">
    <property type="entry name" value="PRK12348.1"/>
    <property type="match status" value="1"/>
</dbReference>
<keyword evidence="4" id="KW-1185">Reference proteome</keyword>